<dbReference type="GO" id="GO:0008081">
    <property type="term" value="F:phosphoric diester hydrolase activity"/>
    <property type="evidence" value="ECO:0007669"/>
    <property type="project" value="InterPro"/>
</dbReference>
<dbReference type="EMBL" id="CP043661">
    <property type="protein sequence ID" value="QNE18457.1"/>
    <property type="molecule type" value="Genomic_DNA"/>
</dbReference>
<dbReference type="RefSeq" id="WP_185447602.1">
    <property type="nucleotide sequence ID" value="NZ_CP043661.1"/>
</dbReference>
<dbReference type="InterPro" id="IPR030395">
    <property type="entry name" value="GP_PDE_dom"/>
</dbReference>
<dbReference type="PANTHER" id="PTHR46211:SF1">
    <property type="entry name" value="GLYCEROPHOSPHODIESTER PHOSPHODIESTERASE, CYTOPLASMIC"/>
    <property type="match status" value="1"/>
</dbReference>
<keyword evidence="4" id="KW-1185">Reference proteome</keyword>
<dbReference type="AlphaFoldDB" id="A0A7G6WWU2"/>
<evidence type="ECO:0000256" key="1">
    <source>
        <dbReference type="SAM" id="SignalP"/>
    </source>
</evidence>
<protein>
    <recommendedName>
        <fullName evidence="2">GP-PDE domain-containing protein</fullName>
    </recommendedName>
</protein>
<dbReference type="InterPro" id="IPR017946">
    <property type="entry name" value="PLC-like_Pdiesterase_TIM-brl"/>
</dbReference>
<dbReference type="Gene3D" id="3.20.20.190">
    <property type="entry name" value="Phosphatidylinositol (PI) phosphodiesterase"/>
    <property type="match status" value="1"/>
</dbReference>
<dbReference type="Proteomes" id="UP000515563">
    <property type="component" value="Chromosome"/>
</dbReference>
<dbReference type="GO" id="GO:0006629">
    <property type="term" value="P:lipid metabolic process"/>
    <property type="evidence" value="ECO:0007669"/>
    <property type="project" value="InterPro"/>
</dbReference>
<dbReference type="Gene3D" id="2.60.120.260">
    <property type="entry name" value="Galactose-binding domain-like"/>
    <property type="match status" value="1"/>
</dbReference>
<dbReference type="Pfam" id="PF03009">
    <property type="entry name" value="GDPD"/>
    <property type="match status" value="1"/>
</dbReference>
<proteinExistence type="predicted"/>
<feature type="domain" description="GP-PDE" evidence="2">
    <location>
        <begin position="33"/>
        <end position="259"/>
    </location>
</feature>
<sequence>MTPRRSALVLIATLLVAVGNINSAEAATPLPCPTGIAHRGNATYGGPAENSLNAFKASFAAGSKWVESDVHFTSDSVPVIMHDATVDAMTNGTGAIAKMTAAKFLGLTMPDGQHPPTLDQLLAVVTAAPGRNLLLEVKAAGITAAQEQILLTKLRGLESRVHVMAFANRFPTVQHLKVADPALTVEILGYDPIVPAPGGVVSENLEYTYVTAARVSDLHYRGFDVKAWVANSPSAWANLRQLGVDAIITNKVADYLHWAAATCPSGTSTPGVQEFVANKSVETDLTGWAGKWSASSVNTRVSGGYDGSYGVRSVNGSTAAGRHGFTSKPETLDGTTYASVAGRAYTAGVWVKPDVAGQKLNLYVRERNSAGAIVGSKTATITAAAGWQRLSVIYSSVATGNRIGLTVWSTTSPPGQGFTADSLSFTTPN</sequence>
<name>A0A7G6WWU2_9ACTN</name>
<feature type="chain" id="PRO_5028986893" description="GP-PDE domain-containing protein" evidence="1">
    <location>
        <begin position="27"/>
        <end position="429"/>
    </location>
</feature>
<reference evidence="3 4" key="2">
    <citation type="journal article" date="2020" name="Microbiol. Resour. Announc.">
        <title>Antarctic desert soil bacteria exhibit high novel natural product potential, evaluated through long-read genome sequencing and comparative genomics.</title>
        <authorList>
            <person name="Benaud N."/>
            <person name="Edwards R.J."/>
            <person name="Amos T.G."/>
            <person name="D'Agostino P.M."/>
            <person name="Gutierrez-Chavez C."/>
            <person name="Montgomery K."/>
            <person name="Nicetic I."/>
            <person name="Ferrari B.C."/>
        </authorList>
    </citation>
    <scope>NUCLEOTIDE SEQUENCE [LARGE SCALE GENOMIC DNA]</scope>
    <source>
        <strain evidence="3 4">SPB151</strain>
    </source>
</reference>
<evidence type="ECO:0000259" key="2">
    <source>
        <dbReference type="PROSITE" id="PS51704"/>
    </source>
</evidence>
<dbReference type="PANTHER" id="PTHR46211">
    <property type="entry name" value="GLYCEROPHOSPHORYL DIESTER PHOSPHODIESTERASE"/>
    <property type="match status" value="1"/>
</dbReference>
<evidence type="ECO:0000313" key="3">
    <source>
        <dbReference type="EMBL" id="QNE18457.1"/>
    </source>
</evidence>
<feature type="signal peptide" evidence="1">
    <location>
        <begin position="1"/>
        <end position="26"/>
    </location>
</feature>
<evidence type="ECO:0000313" key="4">
    <source>
        <dbReference type="Proteomes" id="UP000515563"/>
    </source>
</evidence>
<dbReference type="KEGG" id="kqi:F1D05_11790"/>
<gene>
    <name evidence="3" type="ORF">F1D05_11790</name>
</gene>
<organism evidence="3 4">
    <name type="scientific">Kribbella qitaiheensis</name>
    <dbReference type="NCBI Taxonomy" id="1544730"/>
    <lineage>
        <taxon>Bacteria</taxon>
        <taxon>Bacillati</taxon>
        <taxon>Actinomycetota</taxon>
        <taxon>Actinomycetes</taxon>
        <taxon>Propionibacteriales</taxon>
        <taxon>Kribbellaceae</taxon>
        <taxon>Kribbella</taxon>
    </lineage>
</organism>
<reference evidence="4" key="1">
    <citation type="submission" date="2019-09" db="EMBL/GenBank/DDBJ databases">
        <title>Antimicrobial potential of Antarctic Bacteria.</title>
        <authorList>
            <person name="Benaud N."/>
            <person name="Edwards R.J."/>
            <person name="Ferrari B.C."/>
        </authorList>
    </citation>
    <scope>NUCLEOTIDE SEQUENCE [LARGE SCALE GENOMIC DNA]</scope>
    <source>
        <strain evidence="4">SPB151</strain>
    </source>
</reference>
<dbReference type="PROSITE" id="PS51704">
    <property type="entry name" value="GP_PDE"/>
    <property type="match status" value="1"/>
</dbReference>
<keyword evidence="1" id="KW-0732">Signal</keyword>
<accession>A0A7G6WWU2</accession>
<dbReference type="SUPFAM" id="SSF51695">
    <property type="entry name" value="PLC-like phosphodiesterases"/>
    <property type="match status" value="1"/>
</dbReference>